<evidence type="ECO:0000313" key="2">
    <source>
        <dbReference type="EMBL" id="TWV34406.1"/>
    </source>
</evidence>
<sequence>MGLDEIHQGAGQCERTATRWALVPIALTALAYRTRGWAPAVRSGYLPHPLVTGFGTRGPRVAAFGRDRRPDAVAALAAASDRERGRAGARACPCSREGGTHPSAIRARTRSAAAGRPSGPQTGRASHRVLVPECPIVRHNRYRVPSHSSPGAPGGHPLEPIT</sequence>
<dbReference type="AlphaFoldDB" id="A0A5C6IZ90"/>
<dbReference type="EMBL" id="VOGW01000173">
    <property type="protein sequence ID" value="TWV34406.1"/>
    <property type="molecule type" value="Genomic_DNA"/>
</dbReference>
<name>A0A5C6IZ90_9ACTN</name>
<dbReference type="Proteomes" id="UP000320481">
    <property type="component" value="Unassembled WGS sequence"/>
</dbReference>
<evidence type="ECO:0000313" key="3">
    <source>
        <dbReference type="Proteomes" id="UP000320481"/>
    </source>
</evidence>
<protein>
    <submittedName>
        <fullName evidence="2">Uncharacterized protein</fullName>
    </submittedName>
</protein>
<proteinExistence type="predicted"/>
<reference evidence="2" key="1">
    <citation type="journal article" date="2019" name="Microbiol. Resour. Announc.">
        <title>Draft Genomic Sequences of Streptomyces misionensis and Streptomyces albidoflavus, bacteria applied for phytopathogen biocontrol.</title>
        <authorList>
            <person name="Pylro V."/>
            <person name="Dias A."/>
            <person name="Andreote F."/>
            <person name="Varani A."/>
            <person name="Andreote C."/>
            <person name="Bernardo E."/>
            <person name="Martins T."/>
        </authorList>
    </citation>
    <scope>NUCLEOTIDE SEQUENCE [LARGE SCALE GENOMIC DNA]</scope>
    <source>
        <strain evidence="2">66</strain>
    </source>
</reference>
<feature type="region of interest" description="Disordered" evidence="1">
    <location>
        <begin position="142"/>
        <end position="162"/>
    </location>
</feature>
<accession>A0A5C6IZ90</accession>
<keyword evidence="3" id="KW-1185">Reference proteome</keyword>
<comment type="caution">
    <text evidence="2">The sequence shown here is derived from an EMBL/GenBank/DDBJ whole genome shotgun (WGS) entry which is preliminary data.</text>
</comment>
<gene>
    <name evidence="2" type="ORF">FRZ03_28750</name>
</gene>
<feature type="compositionally biased region" description="Low complexity" evidence="1">
    <location>
        <begin position="103"/>
        <end position="118"/>
    </location>
</feature>
<feature type="region of interest" description="Disordered" evidence="1">
    <location>
        <begin position="88"/>
        <end position="125"/>
    </location>
</feature>
<organism evidence="2 3">
    <name type="scientific">Streptomyces misionensis</name>
    <dbReference type="NCBI Taxonomy" id="67331"/>
    <lineage>
        <taxon>Bacteria</taxon>
        <taxon>Bacillati</taxon>
        <taxon>Actinomycetota</taxon>
        <taxon>Actinomycetes</taxon>
        <taxon>Kitasatosporales</taxon>
        <taxon>Streptomycetaceae</taxon>
        <taxon>Streptomyces</taxon>
    </lineage>
</organism>
<evidence type="ECO:0000256" key="1">
    <source>
        <dbReference type="SAM" id="MobiDB-lite"/>
    </source>
</evidence>